<accession>A0A7U2EZ96</accession>
<dbReference type="Proteomes" id="UP000663193">
    <property type="component" value="Chromosome 6"/>
</dbReference>
<keyword evidence="3" id="KW-1185">Reference proteome</keyword>
<feature type="region of interest" description="Disordered" evidence="1">
    <location>
        <begin position="1"/>
        <end position="25"/>
    </location>
</feature>
<reference evidence="3" key="1">
    <citation type="journal article" date="2021" name="BMC Genomics">
        <title>Chromosome-level genome assembly and manually-curated proteome of model necrotroph Parastagonospora nodorum Sn15 reveals a genome-wide trove of candidate effector homologs, and redundancy of virulence-related functions within an accessory chromosome.</title>
        <authorList>
            <person name="Bertazzoni S."/>
            <person name="Jones D.A.B."/>
            <person name="Phan H.T."/>
            <person name="Tan K.-C."/>
            <person name="Hane J.K."/>
        </authorList>
    </citation>
    <scope>NUCLEOTIDE SEQUENCE [LARGE SCALE GENOMIC DNA]</scope>
    <source>
        <strain evidence="3">SN15 / ATCC MYA-4574 / FGSC 10173)</strain>
    </source>
</reference>
<evidence type="ECO:0000256" key="1">
    <source>
        <dbReference type="SAM" id="MobiDB-lite"/>
    </source>
</evidence>
<gene>
    <name evidence="2" type="ORF">JI435_408010</name>
</gene>
<dbReference type="AlphaFoldDB" id="A0A7U2EZ96"/>
<evidence type="ECO:0000313" key="3">
    <source>
        <dbReference type="Proteomes" id="UP000663193"/>
    </source>
</evidence>
<name>A0A7U2EZ96_PHANO</name>
<protein>
    <submittedName>
        <fullName evidence="2">Uncharacterized protein</fullName>
    </submittedName>
</protein>
<organism evidence="2 3">
    <name type="scientific">Phaeosphaeria nodorum (strain SN15 / ATCC MYA-4574 / FGSC 10173)</name>
    <name type="common">Glume blotch fungus</name>
    <name type="synonym">Parastagonospora nodorum</name>
    <dbReference type="NCBI Taxonomy" id="321614"/>
    <lineage>
        <taxon>Eukaryota</taxon>
        <taxon>Fungi</taxon>
        <taxon>Dikarya</taxon>
        <taxon>Ascomycota</taxon>
        <taxon>Pezizomycotina</taxon>
        <taxon>Dothideomycetes</taxon>
        <taxon>Pleosporomycetidae</taxon>
        <taxon>Pleosporales</taxon>
        <taxon>Pleosporineae</taxon>
        <taxon>Phaeosphaeriaceae</taxon>
        <taxon>Parastagonospora</taxon>
    </lineage>
</organism>
<evidence type="ECO:0000313" key="2">
    <source>
        <dbReference type="EMBL" id="QRC95843.1"/>
    </source>
</evidence>
<feature type="compositionally biased region" description="Polar residues" evidence="1">
    <location>
        <begin position="1"/>
        <end position="17"/>
    </location>
</feature>
<dbReference type="EMBL" id="CP069028">
    <property type="protein sequence ID" value="QRC95843.1"/>
    <property type="molecule type" value="Genomic_DNA"/>
</dbReference>
<dbReference type="VEuPathDB" id="FungiDB:JI435_408010"/>
<sequence>MQRSTPRLPRQSCTSRKQYYARSTHLAKTRKDGRCKCREWMPTSPLFAP</sequence>
<proteinExistence type="predicted"/>